<feature type="signal peptide" evidence="3">
    <location>
        <begin position="1"/>
        <end position="19"/>
    </location>
</feature>
<protein>
    <submittedName>
        <fullName evidence="4">Class F sortase</fullName>
    </submittedName>
</protein>
<dbReference type="InterPro" id="IPR005754">
    <property type="entry name" value="Sortase"/>
</dbReference>
<proteinExistence type="predicted"/>
<keyword evidence="5" id="KW-1185">Reference proteome</keyword>
<evidence type="ECO:0000313" key="5">
    <source>
        <dbReference type="Proteomes" id="UP000630718"/>
    </source>
</evidence>
<keyword evidence="1" id="KW-0378">Hydrolase</keyword>
<dbReference type="NCBIfam" id="NF033748">
    <property type="entry name" value="class_F_sortase"/>
    <property type="match status" value="1"/>
</dbReference>
<dbReference type="CDD" id="cd05829">
    <property type="entry name" value="Sortase_F"/>
    <property type="match status" value="1"/>
</dbReference>
<accession>A0A919AEJ8</accession>
<evidence type="ECO:0000256" key="2">
    <source>
        <dbReference type="SAM" id="MobiDB-lite"/>
    </source>
</evidence>
<keyword evidence="3" id="KW-0732">Signal</keyword>
<name>A0A919AEJ8_9ACTN</name>
<comment type="caution">
    <text evidence="4">The sequence shown here is derived from an EMBL/GenBank/DDBJ whole genome shotgun (WGS) entry which is preliminary data.</text>
</comment>
<dbReference type="SUPFAM" id="SSF63817">
    <property type="entry name" value="Sortase"/>
    <property type="match status" value="1"/>
</dbReference>
<evidence type="ECO:0000256" key="3">
    <source>
        <dbReference type="SAM" id="SignalP"/>
    </source>
</evidence>
<dbReference type="AlphaFoldDB" id="A0A919AEJ8"/>
<dbReference type="Gene3D" id="2.40.260.10">
    <property type="entry name" value="Sortase"/>
    <property type="match status" value="1"/>
</dbReference>
<feature type="chain" id="PRO_5039269054" evidence="3">
    <location>
        <begin position="20"/>
        <end position="211"/>
    </location>
</feature>
<evidence type="ECO:0000313" key="4">
    <source>
        <dbReference type="EMBL" id="GHF01988.1"/>
    </source>
</evidence>
<evidence type="ECO:0000256" key="1">
    <source>
        <dbReference type="ARBA" id="ARBA00022801"/>
    </source>
</evidence>
<dbReference type="Pfam" id="PF04203">
    <property type="entry name" value="Sortase"/>
    <property type="match status" value="1"/>
</dbReference>
<dbReference type="GO" id="GO:0016787">
    <property type="term" value="F:hydrolase activity"/>
    <property type="evidence" value="ECO:0007669"/>
    <property type="project" value="UniProtKB-KW"/>
</dbReference>
<dbReference type="InterPro" id="IPR023365">
    <property type="entry name" value="Sortase_dom-sf"/>
</dbReference>
<feature type="region of interest" description="Disordered" evidence="2">
    <location>
        <begin position="21"/>
        <end position="51"/>
    </location>
</feature>
<dbReference type="RefSeq" id="WP_190204597.1">
    <property type="nucleotide sequence ID" value="NZ_BNBI01000005.1"/>
</dbReference>
<reference evidence="4" key="1">
    <citation type="journal article" date="2014" name="Int. J. Syst. Evol. Microbiol.">
        <title>Complete genome sequence of Corynebacterium casei LMG S-19264T (=DSM 44701T), isolated from a smear-ripened cheese.</title>
        <authorList>
            <consortium name="US DOE Joint Genome Institute (JGI-PGF)"/>
            <person name="Walter F."/>
            <person name="Albersmeier A."/>
            <person name="Kalinowski J."/>
            <person name="Ruckert C."/>
        </authorList>
    </citation>
    <scope>NUCLEOTIDE SEQUENCE</scope>
    <source>
        <strain evidence="4">JCM 4477</strain>
    </source>
</reference>
<dbReference type="EMBL" id="BNBI01000005">
    <property type="protein sequence ID" value="GHF01988.1"/>
    <property type="molecule type" value="Genomic_DNA"/>
</dbReference>
<dbReference type="Proteomes" id="UP000630718">
    <property type="component" value="Unassembled WGS sequence"/>
</dbReference>
<organism evidence="4 5">
    <name type="scientific">Streptomyces fumanus</name>
    <dbReference type="NCBI Taxonomy" id="67302"/>
    <lineage>
        <taxon>Bacteria</taxon>
        <taxon>Bacillati</taxon>
        <taxon>Actinomycetota</taxon>
        <taxon>Actinomycetes</taxon>
        <taxon>Kitasatosporales</taxon>
        <taxon>Streptomycetaceae</taxon>
        <taxon>Streptomyces</taxon>
    </lineage>
</organism>
<feature type="compositionally biased region" description="Low complexity" evidence="2">
    <location>
        <begin position="32"/>
        <end position="49"/>
    </location>
</feature>
<dbReference type="InterPro" id="IPR042001">
    <property type="entry name" value="Sortase_F"/>
</dbReference>
<gene>
    <name evidence="4" type="ORF">GCM10018772_28680</name>
</gene>
<reference evidence="4" key="2">
    <citation type="submission" date="2020-09" db="EMBL/GenBank/DDBJ databases">
        <authorList>
            <person name="Sun Q."/>
            <person name="Ohkuma M."/>
        </authorList>
    </citation>
    <scope>NUCLEOTIDE SEQUENCE</scope>
    <source>
        <strain evidence="4">JCM 4477</strain>
    </source>
</reference>
<sequence>MSRFSGRALAVAALAVSLAGCGGSPPEGRADTAPPARSSPSPAATAPARPLERSVPVGLRIPAIGVDTPVLRLGLAPDGTVEVPPVTAHDRAGWYEHSPTPGRPGPSVILGHVTVGSHGDGVFRHLAELRRGDRIEARLENGTTARFAVTSVRTVAKAEFPTEDVYGDVDRPELRLITCGGPRSGGEYRDNVIVFAGPAAPGRSPHDHGER</sequence>
<dbReference type="PROSITE" id="PS51257">
    <property type="entry name" value="PROKAR_LIPOPROTEIN"/>
    <property type="match status" value="1"/>
</dbReference>